<organism evidence="1">
    <name type="scientific">freshwater metagenome</name>
    <dbReference type="NCBI Taxonomy" id="449393"/>
    <lineage>
        <taxon>unclassified sequences</taxon>
        <taxon>metagenomes</taxon>
        <taxon>ecological metagenomes</taxon>
    </lineage>
</organism>
<proteinExistence type="predicted"/>
<evidence type="ECO:0000313" key="1">
    <source>
        <dbReference type="EMBL" id="CAB4852922.1"/>
    </source>
</evidence>
<name>A0A6J7C4D8_9ZZZZ</name>
<protein>
    <submittedName>
        <fullName evidence="1">Unannotated protein</fullName>
    </submittedName>
</protein>
<reference evidence="1" key="1">
    <citation type="submission" date="2020-05" db="EMBL/GenBank/DDBJ databases">
        <authorList>
            <person name="Chiriac C."/>
            <person name="Salcher M."/>
            <person name="Ghai R."/>
            <person name="Kavagutti S V."/>
        </authorList>
    </citation>
    <scope>NUCLEOTIDE SEQUENCE</scope>
</reference>
<sequence length="101" mass="10434">MEGATAHLRRAGLAAVRAAGKATIEVVQPSTPAEPYHAVVHPYRPRARALAAPAGDLALDRLRALTDAGAATAARGEQVTLEPAAAAAKIIDALKTWGYLD</sequence>
<accession>A0A6J7C4D8</accession>
<dbReference type="EMBL" id="CAFBIY010000175">
    <property type="protein sequence ID" value="CAB4852922.1"/>
    <property type="molecule type" value="Genomic_DNA"/>
</dbReference>
<dbReference type="AlphaFoldDB" id="A0A6J7C4D8"/>
<gene>
    <name evidence="1" type="ORF">UFOPK3267_02444</name>
</gene>